<dbReference type="EMBL" id="JAULSV010000002">
    <property type="protein sequence ID" value="KAK0652531.1"/>
    <property type="molecule type" value="Genomic_DNA"/>
</dbReference>
<accession>A0AA39YH51</accession>
<evidence type="ECO:0000313" key="1">
    <source>
        <dbReference type="EMBL" id="KAK0652531.1"/>
    </source>
</evidence>
<keyword evidence="2" id="KW-1185">Reference proteome</keyword>
<organism evidence="1 2">
    <name type="scientific">Cercophora newfieldiana</name>
    <dbReference type="NCBI Taxonomy" id="92897"/>
    <lineage>
        <taxon>Eukaryota</taxon>
        <taxon>Fungi</taxon>
        <taxon>Dikarya</taxon>
        <taxon>Ascomycota</taxon>
        <taxon>Pezizomycotina</taxon>
        <taxon>Sordariomycetes</taxon>
        <taxon>Sordariomycetidae</taxon>
        <taxon>Sordariales</taxon>
        <taxon>Lasiosphaeriaceae</taxon>
        <taxon>Cercophora</taxon>
    </lineage>
</organism>
<dbReference type="Proteomes" id="UP001174936">
    <property type="component" value="Unassembled WGS sequence"/>
</dbReference>
<reference evidence="1" key="1">
    <citation type="submission" date="2023-06" db="EMBL/GenBank/DDBJ databases">
        <title>Genome-scale phylogeny and comparative genomics of the fungal order Sordariales.</title>
        <authorList>
            <consortium name="Lawrence Berkeley National Laboratory"/>
            <person name="Hensen N."/>
            <person name="Bonometti L."/>
            <person name="Westerberg I."/>
            <person name="Brannstrom I.O."/>
            <person name="Guillou S."/>
            <person name="Cros-Aarteil S."/>
            <person name="Calhoun S."/>
            <person name="Haridas S."/>
            <person name="Kuo A."/>
            <person name="Mondo S."/>
            <person name="Pangilinan J."/>
            <person name="Riley R."/>
            <person name="Labutti K."/>
            <person name="Andreopoulos B."/>
            <person name="Lipzen A."/>
            <person name="Chen C."/>
            <person name="Yanf M."/>
            <person name="Daum C."/>
            <person name="Ng V."/>
            <person name="Clum A."/>
            <person name="Steindorff A."/>
            <person name="Ohm R."/>
            <person name="Martin F."/>
            <person name="Silar P."/>
            <person name="Natvig D."/>
            <person name="Lalanne C."/>
            <person name="Gautier V."/>
            <person name="Ament-Velasquez S.L."/>
            <person name="Kruys A."/>
            <person name="Hutchinson M.I."/>
            <person name="Powell A.J."/>
            <person name="Barry K."/>
            <person name="Miller A.N."/>
            <person name="Grigoriev I.V."/>
            <person name="Debuchy R."/>
            <person name="Gladieux P."/>
            <person name="Thoren M.H."/>
            <person name="Johannesson H."/>
        </authorList>
    </citation>
    <scope>NUCLEOTIDE SEQUENCE</scope>
    <source>
        <strain evidence="1">SMH2532-1</strain>
    </source>
</reference>
<comment type="caution">
    <text evidence="1">The sequence shown here is derived from an EMBL/GenBank/DDBJ whole genome shotgun (WGS) entry which is preliminary data.</text>
</comment>
<gene>
    <name evidence="1" type="ORF">B0T16DRAFT_387781</name>
</gene>
<proteinExistence type="predicted"/>
<sequence length="642" mass="70319">MADPIIKKLAFTGRAVSGKFVPSRQRFSLERGAIFSAVRVSINGQSEGRDHGSSLIVSAVPSGDVAYSNSFQVPDRKPTTRVSLSGYFFSRIGAGDYEVEYYGSNFAENEAISVTVELLSLDTNLGDVTRDVLAAAEAEDPNTKAITFGISEASFAQFMVPATGPEIEVGPKRFLYVTAQLASDAFPWYPPVHIDIAKEEIVMSGEMTMRFWRIDDGREVADARATLTVRCQPAMLTTTKDMLQLRFASAELLAGSLTINVYDATAQGVLGGGYPSVDDFNKAVGRYVDQMVQANNNIGNENRAEGEEQKLGALIPAWIATRYMPDHWQRVQNLTARFLGFRYKTVLIHERPIAYLFLVFSIQSMGLPPDCFCEKDPALAGQNNASASPDDEVPTILSVLRNQARNQDQKLPAKLSKLLAQTGRPDYTDMQAAAIITALGISQSAFQEAAKPYSALGHDQRQSTSTDAGLYASLRFWYHVSLAKAEIVDDGIRAVVDGVAEASVKAAVRGYGKCKGRDVLSASQRLRVALRDNEIKWTPSIVWEVDKRETSVVMPATAKVSDPKVEWDGDLTPPLDEVISWVLGEIGKGYRGSLNKQAAEKCSISILRGRQDSGIRLRFVDNRFFAGQAAVVFGQLYADSWL</sequence>
<protein>
    <submittedName>
        <fullName evidence="1">Uncharacterized protein</fullName>
    </submittedName>
</protein>
<evidence type="ECO:0000313" key="2">
    <source>
        <dbReference type="Proteomes" id="UP001174936"/>
    </source>
</evidence>
<dbReference type="AlphaFoldDB" id="A0AA39YH51"/>
<name>A0AA39YH51_9PEZI</name>